<dbReference type="InterPro" id="IPR000644">
    <property type="entry name" value="CBS_dom"/>
</dbReference>
<dbReference type="Gene3D" id="3.10.580.10">
    <property type="entry name" value="CBS-domain"/>
    <property type="match status" value="1"/>
</dbReference>
<evidence type="ECO:0000313" key="3">
    <source>
        <dbReference type="Proteomes" id="UP000188533"/>
    </source>
</evidence>
<evidence type="ECO:0000259" key="1">
    <source>
        <dbReference type="Pfam" id="PF00571"/>
    </source>
</evidence>
<dbReference type="EMBL" id="BDGU01000423">
    <property type="protein sequence ID" value="GAW07371.1"/>
    <property type="molecule type" value="Genomic_DNA"/>
</dbReference>
<dbReference type="PANTHER" id="PTHR42115">
    <property type="entry name" value="BETA-SYNTHASE (BETA-THIONASE), PUTATIVE (AFU_ORTHOLOGUE AFUA_3G08420)-RELATED"/>
    <property type="match status" value="1"/>
</dbReference>
<proteinExistence type="predicted"/>
<organism evidence="2 3">
    <name type="scientific">Lentinula edodes</name>
    <name type="common">Shiitake mushroom</name>
    <name type="synonym">Lentinus edodes</name>
    <dbReference type="NCBI Taxonomy" id="5353"/>
    <lineage>
        <taxon>Eukaryota</taxon>
        <taxon>Fungi</taxon>
        <taxon>Dikarya</taxon>
        <taxon>Basidiomycota</taxon>
        <taxon>Agaricomycotina</taxon>
        <taxon>Agaricomycetes</taxon>
        <taxon>Agaricomycetidae</taxon>
        <taxon>Agaricales</taxon>
        <taxon>Marasmiineae</taxon>
        <taxon>Omphalotaceae</taxon>
        <taxon>Lentinula</taxon>
    </lineage>
</organism>
<protein>
    <submittedName>
        <fullName evidence="2">Cystathionine beta-synthase (Beta-thionase)</fullName>
    </submittedName>
</protein>
<dbReference type="AlphaFoldDB" id="A0A1Q3EJK2"/>
<name>A0A1Q3EJK2_LENED</name>
<keyword evidence="3" id="KW-1185">Reference proteome</keyword>
<comment type="caution">
    <text evidence="2">The sequence shown here is derived from an EMBL/GenBank/DDBJ whole genome shotgun (WGS) entry which is preliminary data.</text>
</comment>
<dbReference type="Pfam" id="PF00571">
    <property type="entry name" value="CBS"/>
    <property type="match status" value="1"/>
</dbReference>
<reference evidence="2 3" key="2">
    <citation type="submission" date="2017-02" db="EMBL/GenBank/DDBJ databases">
        <title>A genome survey and senescence transcriptome analysis in Lentinula edodes.</title>
        <authorList>
            <person name="Sakamoto Y."/>
            <person name="Nakade K."/>
            <person name="Sato S."/>
            <person name="Yoshida Y."/>
            <person name="Miyazaki K."/>
            <person name="Natsume S."/>
            <person name="Konno N."/>
        </authorList>
    </citation>
    <scope>NUCLEOTIDE SEQUENCE [LARGE SCALE GENOMIC DNA]</scope>
    <source>
        <strain evidence="2 3">NBRC 111202</strain>
    </source>
</reference>
<dbReference type="SUPFAM" id="SSF54631">
    <property type="entry name" value="CBS-domain pair"/>
    <property type="match status" value="1"/>
</dbReference>
<evidence type="ECO:0000313" key="2">
    <source>
        <dbReference type="EMBL" id="GAW07371.1"/>
    </source>
</evidence>
<dbReference type="InterPro" id="IPR046342">
    <property type="entry name" value="CBS_dom_sf"/>
</dbReference>
<dbReference type="OrthoDB" id="2536440at2759"/>
<gene>
    <name evidence="2" type="ORF">LENED_009358</name>
</gene>
<sequence>MSATTMPSSSALSPGSSLMSVSPPLLPLNSSNSPDKYRGAVVEDLQLSPAFALPFTEPVSRVIELAYDRDFSHIPVLNKDRRPLGYVEVSKLKQLWESGQAKPSDKVSQYMIKFKRTSSEPYTLITPLTSLNELEQFLQTNIFALVTDFQRKFVIGVATMHDLEQFVNRRGF</sequence>
<feature type="domain" description="CBS" evidence="1">
    <location>
        <begin position="42"/>
        <end position="90"/>
    </location>
</feature>
<reference evidence="2 3" key="1">
    <citation type="submission" date="2016-08" db="EMBL/GenBank/DDBJ databases">
        <authorList>
            <consortium name="Lentinula edodes genome sequencing consortium"/>
            <person name="Sakamoto Y."/>
            <person name="Nakade K."/>
            <person name="Sato S."/>
            <person name="Yoshida Y."/>
            <person name="Miyazaki K."/>
            <person name="Natsume S."/>
            <person name="Konno N."/>
        </authorList>
    </citation>
    <scope>NUCLEOTIDE SEQUENCE [LARGE SCALE GENOMIC DNA]</scope>
    <source>
        <strain evidence="2 3">NBRC 111202</strain>
    </source>
</reference>
<dbReference type="PANTHER" id="PTHR42115:SF1">
    <property type="entry name" value="BETA-SYNTHASE (BETA-THIONASE), PUTATIVE (AFU_ORTHOLOGUE AFUA_3G08420)-RELATED"/>
    <property type="match status" value="1"/>
</dbReference>
<accession>A0A1Q3EJK2</accession>
<dbReference type="Proteomes" id="UP000188533">
    <property type="component" value="Unassembled WGS sequence"/>
</dbReference>